<protein>
    <submittedName>
        <fullName evidence="2">Uncharacterized protein</fullName>
    </submittedName>
</protein>
<accession>A0A812F199</accession>
<dbReference type="AlphaFoldDB" id="A0A812F199"/>
<organism evidence="2 3">
    <name type="scientific">Candidatus Nitrosotenuis uzonensis</name>
    <dbReference type="NCBI Taxonomy" id="1407055"/>
    <lineage>
        <taxon>Archaea</taxon>
        <taxon>Nitrososphaerota</taxon>
        <taxon>Candidatus Nitrosotenuis</taxon>
    </lineage>
</organism>
<feature type="transmembrane region" description="Helical" evidence="1">
    <location>
        <begin position="20"/>
        <end position="42"/>
    </location>
</feature>
<gene>
    <name evidence="2" type="ORF">NUZ5A_51077</name>
</gene>
<dbReference type="Proteomes" id="UP000655759">
    <property type="component" value="Unassembled WGS sequence"/>
</dbReference>
<dbReference type="Pfam" id="PF26119">
    <property type="entry name" value="DUF8036"/>
    <property type="match status" value="1"/>
</dbReference>
<reference evidence="2" key="1">
    <citation type="submission" date="2021-02" db="EMBL/GenBank/DDBJ databases">
        <authorList>
            <person name="Han P."/>
        </authorList>
    </citation>
    <scope>NUCLEOTIDE SEQUENCE</scope>
    <source>
        <strain evidence="2">Candidatus Nitrosotenuis uzonensis 5A</strain>
    </source>
</reference>
<name>A0A812F199_9ARCH</name>
<sequence length="56" mass="6230">MSIVIAVLVKIFGSTKSNVTLGLLILSGFLLTENSIQLYSYVMMEKLFSSEILLIF</sequence>
<dbReference type="RefSeq" id="WP_205100384.1">
    <property type="nucleotide sequence ID" value="NZ_CAJNAQ010000005.1"/>
</dbReference>
<dbReference type="EMBL" id="CAJNAQ010000005">
    <property type="protein sequence ID" value="CAE6500858.1"/>
    <property type="molecule type" value="Genomic_DNA"/>
</dbReference>
<dbReference type="InterPro" id="IPR058349">
    <property type="entry name" value="DUF8036"/>
</dbReference>
<proteinExistence type="predicted"/>
<evidence type="ECO:0000313" key="2">
    <source>
        <dbReference type="EMBL" id="CAE6500858.1"/>
    </source>
</evidence>
<evidence type="ECO:0000313" key="3">
    <source>
        <dbReference type="Proteomes" id="UP000655759"/>
    </source>
</evidence>
<comment type="caution">
    <text evidence="2">The sequence shown here is derived from an EMBL/GenBank/DDBJ whole genome shotgun (WGS) entry which is preliminary data.</text>
</comment>
<keyword evidence="1" id="KW-0472">Membrane</keyword>
<keyword evidence="1" id="KW-0812">Transmembrane</keyword>
<keyword evidence="1" id="KW-1133">Transmembrane helix</keyword>
<evidence type="ECO:0000256" key="1">
    <source>
        <dbReference type="SAM" id="Phobius"/>
    </source>
</evidence>